<dbReference type="EMBL" id="JAXCLA010000003">
    <property type="protein sequence ID" value="MDY0744897.1"/>
    <property type="molecule type" value="Genomic_DNA"/>
</dbReference>
<evidence type="ECO:0000256" key="1">
    <source>
        <dbReference type="SAM" id="MobiDB-lite"/>
    </source>
</evidence>
<proteinExistence type="predicted"/>
<gene>
    <name evidence="3" type="ORF">SNE35_10285</name>
</gene>
<comment type="caution">
    <text evidence="3">The sequence shown here is derived from an EMBL/GenBank/DDBJ whole genome shotgun (WGS) entry which is preliminary data.</text>
</comment>
<evidence type="ECO:0000256" key="2">
    <source>
        <dbReference type="SAM" id="SignalP"/>
    </source>
</evidence>
<evidence type="ECO:0000313" key="3">
    <source>
        <dbReference type="EMBL" id="MDY0744897.1"/>
    </source>
</evidence>
<dbReference type="RefSeq" id="WP_320422806.1">
    <property type="nucleotide sequence ID" value="NZ_JAXCLA010000003.1"/>
</dbReference>
<keyword evidence="2" id="KW-0732">Signal</keyword>
<name>A0ABU5DIH8_9BURK</name>
<protein>
    <submittedName>
        <fullName evidence="3">Uncharacterized protein</fullName>
    </submittedName>
</protein>
<sequence>MKWALLLAAMMTMHAGAAESCLIVYGQGRNLGEAPQNEAWDRINARFNGAVTERLRGAGLDAQPLMLKLGETDLAAAVGLLTERAAAAGCSRVVDTAVFADTDGALIVRLRVHPLLGGIGPTATGEEPPRIGAPLYTAQSQFDFNRRTLERLNFPALAGEMVGGYLEQVGVTPPAAAASPSQSRAAPPAAPASAAGSR</sequence>
<accession>A0ABU5DIH8</accession>
<reference evidence="3 4" key="1">
    <citation type="submission" date="2023-11" db="EMBL/GenBank/DDBJ databases">
        <title>Paucibacter sp. nov., isolated from fresh soil in Korea.</title>
        <authorList>
            <person name="Le N.T.T."/>
        </authorList>
    </citation>
    <scope>NUCLEOTIDE SEQUENCE [LARGE SCALE GENOMIC DNA]</scope>
    <source>
        <strain evidence="3 4">R3-3</strain>
    </source>
</reference>
<feature type="chain" id="PRO_5047101835" evidence="2">
    <location>
        <begin position="18"/>
        <end position="198"/>
    </location>
</feature>
<feature type="signal peptide" evidence="2">
    <location>
        <begin position="1"/>
        <end position="17"/>
    </location>
</feature>
<evidence type="ECO:0000313" key="4">
    <source>
        <dbReference type="Proteomes" id="UP001285263"/>
    </source>
</evidence>
<feature type="region of interest" description="Disordered" evidence="1">
    <location>
        <begin position="174"/>
        <end position="198"/>
    </location>
</feature>
<keyword evidence="4" id="KW-1185">Reference proteome</keyword>
<dbReference type="Proteomes" id="UP001285263">
    <property type="component" value="Unassembled WGS sequence"/>
</dbReference>
<organism evidence="3 4">
    <name type="scientific">Roseateles agri</name>
    <dbReference type="NCBI Taxonomy" id="3098619"/>
    <lineage>
        <taxon>Bacteria</taxon>
        <taxon>Pseudomonadati</taxon>
        <taxon>Pseudomonadota</taxon>
        <taxon>Betaproteobacteria</taxon>
        <taxon>Burkholderiales</taxon>
        <taxon>Sphaerotilaceae</taxon>
        <taxon>Roseateles</taxon>
    </lineage>
</organism>